<protein>
    <submittedName>
        <fullName evidence="1">Three-Cys-motif partner protein TcmP</fullName>
    </submittedName>
</protein>
<keyword evidence="2" id="KW-1185">Reference proteome</keyword>
<dbReference type="RefSeq" id="WP_348864230.1">
    <property type="nucleotide sequence ID" value="NZ_JBEAAL010000023.1"/>
</dbReference>
<name>A0ABV0M7Z2_9HYPH</name>
<comment type="caution">
    <text evidence="1">The sequence shown here is derived from an EMBL/GenBank/DDBJ whole genome shotgun (WGS) entry which is preliminary data.</text>
</comment>
<reference evidence="1 2" key="1">
    <citation type="submission" date="2024-05" db="EMBL/GenBank/DDBJ databases">
        <title>Neorhizobium sp. Rsf11, a plant growth promoting and heavy metal resistant PAH-degrader.</title>
        <authorList>
            <person name="Golubev S.N."/>
            <person name="Muratova A.Y."/>
            <person name="Markelova M.I."/>
        </authorList>
    </citation>
    <scope>NUCLEOTIDE SEQUENCE [LARGE SCALE GENOMIC DNA]</scope>
    <source>
        <strain evidence="1 2">Rsf11</strain>
    </source>
</reference>
<dbReference type="NCBIfam" id="TIGR04474">
    <property type="entry name" value="tcm_partner"/>
    <property type="match status" value="1"/>
</dbReference>
<gene>
    <name evidence="1" type="primary">tcmP</name>
    <name evidence="1" type="ORF">ABK249_24035</name>
</gene>
<dbReference type="EMBL" id="JBEAAL010000023">
    <property type="protein sequence ID" value="MEQ1408000.1"/>
    <property type="molecule type" value="Genomic_DNA"/>
</dbReference>
<organism evidence="1 2">
    <name type="scientific">Neorhizobium phenanthreniclasticum</name>
    <dbReference type="NCBI Taxonomy" id="3157917"/>
    <lineage>
        <taxon>Bacteria</taxon>
        <taxon>Pseudomonadati</taxon>
        <taxon>Pseudomonadota</taxon>
        <taxon>Alphaproteobacteria</taxon>
        <taxon>Hyphomicrobiales</taxon>
        <taxon>Rhizobiaceae</taxon>
        <taxon>Rhizobium/Agrobacterium group</taxon>
        <taxon>Neorhizobium</taxon>
    </lineage>
</organism>
<sequence>MAHKYGGPWSEVKLDAIQYYLQCFTNALSPRNMETWYIDAFAGSGDREAEREIGGLLAGTPIETIIETLDGSARRALKIIPPYRHFIFVEMDKERSSELLKLKAEFPGCDIQVRQGDANAELADIVSRPPWTLQGASMHRGVVFLDPYSLQVEWKTLQAIARTKSIDVWYLFPIRDVTRQLAHKISGIGPKSDTLDRVLGPEWRELYSLPPPAPAAQNDLFGAVQSDEEKEELRRVEKWQQIEAWFKKRLEDEFAFVSDPLPILVRQNRQAFSLFLAVGNPKKAAVDLAKQFARYVNKRFAPQPASRRKFDR</sequence>
<dbReference type="Proteomes" id="UP001496627">
    <property type="component" value="Unassembled WGS sequence"/>
</dbReference>
<dbReference type="InterPro" id="IPR031009">
    <property type="entry name" value="Tcm_partner"/>
</dbReference>
<evidence type="ECO:0000313" key="2">
    <source>
        <dbReference type="Proteomes" id="UP001496627"/>
    </source>
</evidence>
<accession>A0ABV0M7Z2</accession>
<proteinExistence type="predicted"/>
<evidence type="ECO:0000313" key="1">
    <source>
        <dbReference type="EMBL" id="MEQ1408000.1"/>
    </source>
</evidence>